<dbReference type="EMBL" id="NCXK01000002">
    <property type="protein sequence ID" value="PAK78961.1"/>
    <property type="molecule type" value="Genomic_DNA"/>
</dbReference>
<dbReference type="AlphaFoldDB" id="A0A269Y1H0"/>
<keyword evidence="4" id="KW-1185">Reference proteome</keyword>
<feature type="transmembrane region" description="Helical" evidence="2">
    <location>
        <begin position="12"/>
        <end position="31"/>
    </location>
</feature>
<feature type="region of interest" description="Disordered" evidence="1">
    <location>
        <begin position="65"/>
        <end position="91"/>
    </location>
</feature>
<protein>
    <submittedName>
        <fullName evidence="3">Uncharacterized protein</fullName>
    </submittedName>
</protein>
<dbReference type="Proteomes" id="UP000216151">
    <property type="component" value="Unassembled WGS sequence"/>
</dbReference>
<evidence type="ECO:0000313" key="4">
    <source>
        <dbReference type="Proteomes" id="UP000216151"/>
    </source>
</evidence>
<reference evidence="3 4" key="1">
    <citation type="submission" date="2017-04" db="EMBL/GenBank/DDBJ databases">
        <title>Kefir bacterial isolates.</title>
        <authorList>
            <person name="Kim Y."/>
            <person name="Blasche S."/>
            <person name="Patil K.R."/>
        </authorList>
    </citation>
    <scope>NUCLEOTIDE SEQUENCE [LARGE SCALE GENOMIC DNA]</scope>
    <source>
        <strain evidence="3 4">KR</strain>
    </source>
</reference>
<feature type="compositionally biased region" description="Basic residues" evidence="1">
    <location>
        <begin position="65"/>
        <end position="79"/>
    </location>
</feature>
<name>A0A269Y1H0_9PROT</name>
<comment type="caution">
    <text evidence="3">The sequence shown here is derived from an EMBL/GenBank/DDBJ whole genome shotgun (WGS) entry which is preliminary data.</text>
</comment>
<sequence length="91" mass="10549">MDGEKYFFTPQSIHVVQGFCVVFISFFFCCIRRCINFIFYKTGCISFHIPAMTCLLAPHRNAQKRRTRVGMNRPAKKAREKSPAPFKAEPI</sequence>
<keyword evidence="2" id="KW-0812">Transmembrane</keyword>
<keyword evidence="2" id="KW-0472">Membrane</keyword>
<evidence type="ECO:0000313" key="3">
    <source>
        <dbReference type="EMBL" id="PAK78961.1"/>
    </source>
</evidence>
<organism evidence="3 4">
    <name type="scientific">Acetobacter fabarum</name>
    <dbReference type="NCBI Taxonomy" id="483199"/>
    <lineage>
        <taxon>Bacteria</taxon>
        <taxon>Pseudomonadati</taxon>
        <taxon>Pseudomonadota</taxon>
        <taxon>Alphaproteobacteria</taxon>
        <taxon>Acetobacterales</taxon>
        <taxon>Acetobacteraceae</taxon>
        <taxon>Acetobacter</taxon>
    </lineage>
</organism>
<keyword evidence="2" id="KW-1133">Transmembrane helix</keyword>
<evidence type="ECO:0000256" key="1">
    <source>
        <dbReference type="SAM" id="MobiDB-lite"/>
    </source>
</evidence>
<gene>
    <name evidence="3" type="ORF">B8X00_03535</name>
</gene>
<proteinExistence type="predicted"/>
<accession>A0A269Y1H0</accession>
<evidence type="ECO:0000256" key="2">
    <source>
        <dbReference type="SAM" id="Phobius"/>
    </source>
</evidence>